<dbReference type="AlphaFoldDB" id="A0A3B0RJX9"/>
<reference evidence="4" key="1">
    <citation type="submission" date="2018-06" db="EMBL/GenBank/DDBJ databases">
        <authorList>
            <person name="Zhirakovskaya E."/>
        </authorList>
    </citation>
    <scope>NUCLEOTIDE SEQUENCE</scope>
</reference>
<keyword evidence="2" id="KW-0012">Acyltransferase</keyword>
<dbReference type="PANTHER" id="PTHR43626:SF4">
    <property type="entry name" value="GCN5-RELATED N-ACETYLTRANSFERASE 2, CHLOROPLASTIC"/>
    <property type="match status" value="1"/>
</dbReference>
<dbReference type="NCBIfam" id="NF005840">
    <property type="entry name" value="PRK07757.1"/>
    <property type="match status" value="1"/>
</dbReference>
<proteinExistence type="predicted"/>
<dbReference type="InterPro" id="IPR045039">
    <property type="entry name" value="NSI-like"/>
</dbReference>
<gene>
    <name evidence="4" type="ORF">MNBD_DELTA01-1903</name>
</gene>
<dbReference type="SUPFAM" id="SSF55729">
    <property type="entry name" value="Acyl-CoA N-acyltransferases (Nat)"/>
    <property type="match status" value="1"/>
</dbReference>
<dbReference type="Gene3D" id="3.40.630.30">
    <property type="match status" value="1"/>
</dbReference>
<evidence type="ECO:0000259" key="3">
    <source>
        <dbReference type="PROSITE" id="PS51186"/>
    </source>
</evidence>
<evidence type="ECO:0000256" key="2">
    <source>
        <dbReference type="ARBA" id="ARBA00023315"/>
    </source>
</evidence>
<accession>A0A3B0RJX9</accession>
<sequence>MPAKNIRKAVLGDVKDIAALIAAFAKKGDMLPRPLTEIYTTIRDFVVYVEDGVILGVCALHVSWEDIAEVRSLAVDDTVSSKGVGAELVARCLEDARPLGVRKVFALTYKTEFFERLGFYQVDKDILPQKIWSDCVKCMKFPNCDENAVIIELKEVKTDG</sequence>
<dbReference type="GO" id="GO:0005737">
    <property type="term" value="C:cytoplasm"/>
    <property type="evidence" value="ECO:0007669"/>
    <property type="project" value="TreeGrafter"/>
</dbReference>
<dbReference type="GO" id="GO:0008080">
    <property type="term" value="F:N-acetyltransferase activity"/>
    <property type="evidence" value="ECO:0007669"/>
    <property type="project" value="InterPro"/>
</dbReference>
<evidence type="ECO:0000256" key="1">
    <source>
        <dbReference type="ARBA" id="ARBA00022679"/>
    </source>
</evidence>
<evidence type="ECO:0000313" key="4">
    <source>
        <dbReference type="EMBL" id="VAV84823.1"/>
    </source>
</evidence>
<name>A0A3B0RJX9_9ZZZZ</name>
<organism evidence="4">
    <name type="scientific">hydrothermal vent metagenome</name>
    <dbReference type="NCBI Taxonomy" id="652676"/>
    <lineage>
        <taxon>unclassified sequences</taxon>
        <taxon>metagenomes</taxon>
        <taxon>ecological metagenomes</taxon>
    </lineage>
</organism>
<feature type="domain" description="N-acetyltransferase" evidence="3">
    <location>
        <begin position="4"/>
        <end position="142"/>
    </location>
</feature>
<dbReference type="InterPro" id="IPR000182">
    <property type="entry name" value="GNAT_dom"/>
</dbReference>
<keyword evidence="1" id="KW-0808">Transferase</keyword>
<dbReference type="PROSITE" id="PS51186">
    <property type="entry name" value="GNAT"/>
    <property type="match status" value="1"/>
</dbReference>
<protein>
    <recommendedName>
        <fullName evidence="3">N-acetyltransferase domain-containing protein</fullName>
    </recommendedName>
</protein>
<dbReference type="CDD" id="cd04301">
    <property type="entry name" value="NAT_SF"/>
    <property type="match status" value="1"/>
</dbReference>
<dbReference type="InterPro" id="IPR016181">
    <property type="entry name" value="Acyl_CoA_acyltransferase"/>
</dbReference>
<dbReference type="PANTHER" id="PTHR43626">
    <property type="entry name" value="ACYL-COA N-ACYLTRANSFERASE"/>
    <property type="match status" value="1"/>
</dbReference>
<dbReference type="Pfam" id="PF00583">
    <property type="entry name" value="Acetyltransf_1"/>
    <property type="match status" value="1"/>
</dbReference>
<dbReference type="EMBL" id="UOEA01000074">
    <property type="protein sequence ID" value="VAV84823.1"/>
    <property type="molecule type" value="Genomic_DNA"/>
</dbReference>